<dbReference type="EMBL" id="BMMA01000004">
    <property type="protein sequence ID" value="GGI75911.1"/>
    <property type="molecule type" value="Genomic_DNA"/>
</dbReference>
<evidence type="ECO:0000313" key="3">
    <source>
        <dbReference type="Proteomes" id="UP000630135"/>
    </source>
</evidence>
<dbReference type="AlphaFoldDB" id="A0AAV4K2G3"/>
<evidence type="ECO:0000313" key="2">
    <source>
        <dbReference type="EMBL" id="GGP28780.1"/>
    </source>
</evidence>
<proteinExistence type="predicted"/>
<reference evidence="3" key="3">
    <citation type="journal article" date="2019" name="Int. J. Syst. Evol. Microbiol.">
        <title>The Global Catalogue of Microorganisms (GCM) 10K type strain sequencing project: providing services to taxonomists for standard genome sequencing and annotation.</title>
        <authorList>
            <consortium name="The Broad Institute Genomics Platform"/>
            <consortium name="The Broad Institute Genome Sequencing Center for Infectious Disease"/>
            <person name="Wu L."/>
            <person name="Ma J."/>
        </authorList>
    </citation>
    <scope>NUCLEOTIDE SEQUENCE [LARGE SCALE GENOMIC DNA]</scope>
    <source>
        <strain evidence="3">CGMCC 1.8884</strain>
    </source>
</reference>
<keyword evidence="3" id="KW-1185">Reference proteome</keyword>
<protein>
    <submittedName>
        <fullName evidence="1">Uncharacterized protein</fullName>
    </submittedName>
</protein>
<evidence type="ECO:0000313" key="1">
    <source>
        <dbReference type="EMBL" id="GGI75911.1"/>
    </source>
</evidence>
<comment type="caution">
    <text evidence="1">The sequence shown here is derived from an EMBL/GenBank/DDBJ whole genome shotgun (WGS) entry which is preliminary data.</text>
</comment>
<accession>A0AAV4K2G3</accession>
<organism evidence="1 4">
    <name type="scientific">Deinococcus wulumuqiensis</name>
    <dbReference type="NCBI Taxonomy" id="980427"/>
    <lineage>
        <taxon>Bacteria</taxon>
        <taxon>Thermotogati</taxon>
        <taxon>Deinococcota</taxon>
        <taxon>Deinococci</taxon>
        <taxon>Deinococcales</taxon>
        <taxon>Deinococcaceae</taxon>
        <taxon>Deinococcus</taxon>
    </lineage>
</organism>
<sequence>MNIAVEVTEKGDSQGEVILEHLTERRNVFLASGLGQLEESECKTLSRADLQSCAADWDSSAGENGVMRGAVPRITSFGELL</sequence>
<reference evidence="1" key="4">
    <citation type="submission" date="2023-08" db="EMBL/GenBank/DDBJ databases">
        <authorList>
            <person name="Sun Q."/>
            <person name="Zhou Y."/>
        </authorList>
    </citation>
    <scope>NUCLEOTIDE SEQUENCE</scope>
    <source>
        <strain evidence="2">CGMCC 1.8884</strain>
        <strain evidence="1">CGMCC 1.8885</strain>
    </source>
</reference>
<reference evidence="1" key="2">
    <citation type="journal article" date="2014" name="Int. J. Syst. Evol. Microbiol.">
        <title>Complete genome sequence of Corynebacterium casei LMG S-19264T (=DSM 44701T), isolated from a smear-ripened cheese.</title>
        <authorList>
            <consortium name="US DOE Joint Genome Institute (JGI-PGF)"/>
            <person name="Walter F."/>
            <person name="Albersmeier A."/>
            <person name="Kalinowski J."/>
            <person name="Ruckert C."/>
        </authorList>
    </citation>
    <scope>NUCLEOTIDE SEQUENCE</scope>
    <source>
        <strain evidence="1">CGMCC 1.8885</strain>
    </source>
</reference>
<evidence type="ECO:0000313" key="4">
    <source>
        <dbReference type="Proteomes" id="UP000652720"/>
    </source>
</evidence>
<dbReference type="EMBL" id="BMLZ01000003">
    <property type="protein sequence ID" value="GGP28780.1"/>
    <property type="molecule type" value="Genomic_DNA"/>
</dbReference>
<gene>
    <name evidence="2" type="ORF">GCM10008021_04310</name>
    <name evidence="1" type="ORF">GCM10010914_07640</name>
</gene>
<dbReference type="Proteomes" id="UP000630135">
    <property type="component" value="Unassembled WGS sequence"/>
</dbReference>
<reference evidence="2" key="1">
    <citation type="journal article" date="2014" name="Int. J. Syst. Evol. Microbiol.">
        <title>Complete genome of a new Firmicutes species belonging to the dominant human colonic microbiota ('Ruminococcus bicirculans') reveals two chromosomes and a selective capacity to utilize plant glucans.</title>
        <authorList>
            <consortium name="NISC Comparative Sequencing Program"/>
            <person name="Wegmann U."/>
            <person name="Louis P."/>
            <person name="Goesmann A."/>
            <person name="Henrissat B."/>
            <person name="Duncan S.H."/>
            <person name="Flint H.J."/>
        </authorList>
    </citation>
    <scope>NUCLEOTIDE SEQUENCE</scope>
    <source>
        <strain evidence="2">CGMCC 1.8884</strain>
    </source>
</reference>
<name>A0AAV4K2G3_9DEIO</name>
<dbReference type="Proteomes" id="UP000652720">
    <property type="component" value="Unassembled WGS sequence"/>
</dbReference>